<organism evidence="4 5">
    <name type="scientific">Allopseudospirillum japonicum</name>
    <dbReference type="NCBI Taxonomy" id="64971"/>
    <lineage>
        <taxon>Bacteria</taxon>
        <taxon>Pseudomonadati</taxon>
        <taxon>Pseudomonadota</taxon>
        <taxon>Gammaproteobacteria</taxon>
        <taxon>Oceanospirillales</taxon>
        <taxon>Oceanospirillaceae</taxon>
        <taxon>Allopseudospirillum</taxon>
    </lineage>
</organism>
<dbReference type="AlphaFoldDB" id="A0A1H6T884"/>
<dbReference type="PANTHER" id="PTHR43395:SF10">
    <property type="entry name" value="CHEMOTAXIS PROTEIN CHEA"/>
    <property type="match status" value="1"/>
</dbReference>
<keyword evidence="4" id="KW-0418">Kinase</keyword>
<evidence type="ECO:0000256" key="1">
    <source>
        <dbReference type="ARBA" id="ARBA00023012"/>
    </source>
</evidence>
<feature type="domain" description="HPt" evidence="3">
    <location>
        <begin position="1"/>
        <end position="104"/>
    </location>
</feature>
<gene>
    <name evidence="4" type="ORF">SAMN05421831_109118</name>
</gene>
<reference evidence="5" key="1">
    <citation type="submission" date="2016-10" db="EMBL/GenBank/DDBJ databases">
        <authorList>
            <person name="Varghese N."/>
            <person name="Submissions S."/>
        </authorList>
    </citation>
    <scope>NUCLEOTIDE SEQUENCE [LARGE SCALE GENOMIC DNA]</scope>
    <source>
        <strain evidence="5">DSM 7165</strain>
    </source>
</reference>
<evidence type="ECO:0000313" key="5">
    <source>
        <dbReference type="Proteomes" id="UP000242999"/>
    </source>
</evidence>
<keyword evidence="5" id="KW-1185">Reference proteome</keyword>
<dbReference type="PROSITE" id="PS50894">
    <property type="entry name" value="HPT"/>
    <property type="match status" value="1"/>
</dbReference>
<evidence type="ECO:0000259" key="3">
    <source>
        <dbReference type="PROSITE" id="PS50894"/>
    </source>
</evidence>
<keyword evidence="4" id="KW-0808">Transferase</keyword>
<dbReference type="EMBL" id="FNYH01000009">
    <property type="protein sequence ID" value="SEI76313.1"/>
    <property type="molecule type" value="Genomic_DNA"/>
</dbReference>
<keyword evidence="1" id="KW-0902">Two-component regulatory system</keyword>
<protein>
    <submittedName>
        <fullName evidence="4">Two-component system, chemotaxis family, sensor kinase CheA</fullName>
    </submittedName>
</protein>
<name>A0A1H6T884_9GAMM</name>
<dbReference type="Proteomes" id="UP000242999">
    <property type="component" value="Unassembled WGS sequence"/>
</dbReference>
<accession>A0A1H6T884</accession>
<dbReference type="STRING" id="64971.SAMN05421831_109118"/>
<dbReference type="Pfam" id="PF01627">
    <property type="entry name" value="Hpt"/>
    <property type="match status" value="1"/>
</dbReference>
<sequence>MSFDEARQTFADEVDELLQQMEEALLVLESAPQDQETLNSVFRAMHTIKGSAGLFGFDEVVHFTHTVEAELDRVRSGQRQVDSDLIAVLLFCCLVGIRSPPWSVLPCKRGF</sequence>
<feature type="modified residue" description="Phosphohistidine" evidence="2">
    <location>
        <position position="46"/>
    </location>
</feature>
<dbReference type="PANTHER" id="PTHR43395">
    <property type="entry name" value="SENSOR HISTIDINE KINASE CHEA"/>
    <property type="match status" value="1"/>
</dbReference>
<dbReference type="GO" id="GO:0000160">
    <property type="term" value="P:phosphorelay signal transduction system"/>
    <property type="evidence" value="ECO:0007669"/>
    <property type="project" value="UniProtKB-KW"/>
</dbReference>
<dbReference type="CDD" id="cd00088">
    <property type="entry name" value="HPT"/>
    <property type="match status" value="1"/>
</dbReference>
<evidence type="ECO:0000313" key="4">
    <source>
        <dbReference type="EMBL" id="SEI76313.1"/>
    </source>
</evidence>
<dbReference type="GO" id="GO:0004672">
    <property type="term" value="F:protein kinase activity"/>
    <property type="evidence" value="ECO:0007669"/>
    <property type="project" value="UniProtKB-ARBA"/>
</dbReference>
<dbReference type="Gene3D" id="1.20.120.160">
    <property type="entry name" value="HPT domain"/>
    <property type="match status" value="1"/>
</dbReference>
<dbReference type="RefSeq" id="WP_143051957.1">
    <property type="nucleotide sequence ID" value="NZ_FNYH01000009.1"/>
</dbReference>
<dbReference type="OrthoDB" id="9803176at2"/>
<keyword evidence="2" id="KW-0597">Phosphoprotein</keyword>
<dbReference type="SUPFAM" id="SSF47226">
    <property type="entry name" value="Histidine-containing phosphotransfer domain, HPT domain"/>
    <property type="match status" value="1"/>
</dbReference>
<proteinExistence type="predicted"/>
<dbReference type="SMART" id="SM00073">
    <property type="entry name" value="HPT"/>
    <property type="match status" value="1"/>
</dbReference>
<dbReference type="InterPro" id="IPR051315">
    <property type="entry name" value="Bact_Chemotaxis_CheA"/>
</dbReference>
<evidence type="ECO:0000256" key="2">
    <source>
        <dbReference type="PROSITE-ProRule" id="PRU00110"/>
    </source>
</evidence>
<dbReference type="InterPro" id="IPR036641">
    <property type="entry name" value="HPT_dom_sf"/>
</dbReference>
<dbReference type="InterPro" id="IPR008207">
    <property type="entry name" value="Sig_transdc_His_kin_Hpt_dom"/>
</dbReference>